<name>A0A5N5WTC2_9EURO</name>
<reference evidence="1 2" key="1">
    <citation type="submission" date="2019-04" db="EMBL/GenBank/DDBJ databases">
        <title>Friends and foes A comparative genomics study of 23 Aspergillus species from section Flavi.</title>
        <authorList>
            <consortium name="DOE Joint Genome Institute"/>
            <person name="Kjaerbolling I."/>
            <person name="Vesth T."/>
            <person name="Frisvad J.C."/>
            <person name="Nybo J.L."/>
            <person name="Theobald S."/>
            <person name="Kildgaard S."/>
            <person name="Isbrandt T."/>
            <person name="Kuo A."/>
            <person name="Sato A."/>
            <person name="Lyhne E.K."/>
            <person name="Kogle M.E."/>
            <person name="Wiebenga A."/>
            <person name="Kun R.S."/>
            <person name="Lubbers R.J."/>
            <person name="Makela M.R."/>
            <person name="Barry K."/>
            <person name="Chovatia M."/>
            <person name="Clum A."/>
            <person name="Daum C."/>
            <person name="Haridas S."/>
            <person name="He G."/>
            <person name="LaButti K."/>
            <person name="Lipzen A."/>
            <person name="Mondo S."/>
            <person name="Riley R."/>
            <person name="Salamov A."/>
            <person name="Simmons B.A."/>
            <person name="Magnuson J.K."/>
            <person name="Henrissat B."/>
            <person name="Mortensen U.H."/>
            <person name="Larsen T.O."/>
            <person name="Devries R.P."/>
            <person name="Grigoriev I.V."/>
            <person name="Machida M."/>
            <person name="Baker S.E."/>
            <person name="Andersen M.R."/>
        </authorList>
    </citation>
    <scope>NUCLEOTIDE SEQUENCE [LARGE SCALE GENOMIC DNA]</scope>
    <source>
        <strain evidence="1 2">CBS 151.66</strain>
    </source>
</reference>
<sequence>MRSCLVENSIDQIWSPGLFTSVVYACMNSFNMFMARQFLLSESGIPIELPSALHRPRVTGVY</sequence>
<accession>A0A5N5WTC2</accession>
<evidence type="ECO:0000313" key="2">
    <source>
        <dbReference type="Proteomes" id="UP000326565"/>
    </source>
</evidence>
<organism evidence="1 2">
    <name type="scientific">Aspergillus leporis</name>
    <dbReference type="NCBI Taxonomy" id="41062"/>
    <lineage>
        <taxon>Eukaryota</taxon>
        <taxon>Fungi</taxon>
        <taxon>Dikarya</taxon>
        <taxon>Ascomycota</taxon>
        <taxon>Pezizomycotina</taxon>
        <taxon>Eurotiomycetes</taxon>
        <taxon>Eurotiomycetidae</taxon>
        <taxon>Eurotiales</taxon>
        <taxon>Aspergillaceae</taxon>
        <taxon>Aspergillus</taxon>
        <taxon>Aspergillus subgen. Circumdati</taxon>
    </lineage>
</organism>
<evidence type="ECO:0000313" key="1">
    <source>
        <dbReference type="EMBL" id="KAB8071828.1"/>
    </source>
</evidence>
<dbReference type="EMBL" id="ML732262">
    <property type="protein sequence ID" value="KAB8071828.1"/>
    <property type="molecule type" value="Genomic_DNA"/>
</dbReference>
<proteinExistence type="predicted"/>
<dbReference type="AlphaFoldDB" id="A0A5N5WTC2"/>
<dbReference type="PROSITE" id="PS51257">
    <property type="entry name" value="PROKAR_LIPOPROTEIN"/>
    <property type="match status" value="1"/>
</dbReference>
<keyword evidence="2" id="KW-1185">Reference proteome</keyword>
<dbReference type="Proteomes" id="UP000326565">
    <property type="component" value="Unassembled WGS sequence"/>
</dbReference>
<protein>
    <submittedName>
        <fullName evidence="1">Uncharacterized protein</fullName>
    </submittedName>
</protein>
<gene>
    <name evidence="1" type="ORF">BDV29DRAFT_178504</name>
</gene>